<organism evidence="8">
    <name type="scientific">Paenibacillus sp. SYP-B3998</name>
    <dbReference type="NCBI Taxonomy" id="2678564"/>
    <lineage>
        <taxon>Bacteria</taxon>
        <taxon>Bacillati</taxon>
        <taxon>Bacillota</taxon>
        <taxon>Bacilli</taxon>
        <taxon>Bacillales</taxon>
        <taxon>Paenibacillaceae</taxon>
        <taxon>Paenibacillus</taxon>
    </lineage>
</organism>
<feature type="domain" description="HD" evidence="6">
    <location>
        <begin position="328"/>
        <end position="453"/>
    </location>
</feature>
<dbReference type="InterPro" id="IPR052020">
    <property type="entry name" value="Cyclic_di-GMP/3'3'-cGAMP_PDE"/>
</dbReference>
<evidence type="ECO:0000313" key="8">
    <source>
        <dbReference type="EMBL" id="NEW08000.1"/>
    </source>
</evidence>
<gene>
    <name evidence="8" type="ORF">GK047_18535</name>
</gene>
<name>A0A6G4A0Y2_9BACL</name>
<feature type="transmembrane region" description="Helical" evidence="4">
    <location>
        <begin position="108"/>
        <end position="127"/>
    </location>
</feature>
<feature type="domain" description="HAMP" evidence="5">
    <location>
        <begin position="252"/>
        <end position="304"/>
    </location>
</feature>
<evidence type="ECO:0000256" key="3">
    <source>
        <dbReference type="ARBA" id="ARBA00023136"/>
    </source>
</evidence>
<dbReference type="SMART" id="SM00471">
    <property type="entry name" value="HDc"/>
    <property type="match status" value="1"/>
</dbReference>
<accession>A0A6G4A0Y2</accession>
<dbReference type="Pfam" id="PF13487">
    <property type="entry name" value="HD_5"/>
    <property type="match status" value="1"/>
</dbReference>
<keyword evidence="2" id="KW-1003">Cell membrane</keyword>
<proteinExistence type="predicted"/>
<protein>
    <submittedName>
        <fullName evidence="8">HD domain-containing protein</fullName>
    </submittedName>
</protein>
<dbReference type="GO" id="GO:0007165">
    <property type="term" value="P:signal transduction"/>
    <property type="evidence" value="ECO:0007669"/>
    <property type="project" value="InterPro"/>
</dbReference>
<dbReference type="InterPro" id="IPR003660">
    <property type="entry name" value="HAMP_dom"/>
</dbReference>
<dbReference type="Pfam" id="PF00672">
    <property type="entry name" value="HAMP"/>
    <property type="match status" value="1"/>
</dbReference>
<feature type="transmembrane region" description="Helical" evidence="4">
    <location>
        <begin position="12"/>
        <end position="31"/>
    </location>
</feature>
<dbReference type="PANTHER" id="PTHR45228">
    <property type="entry name" value="CYCLIC DI-GMP PHOSPHODIESTERASE TM_0186-RELATED"/>
    <property type="match status" value="1"/>
</dbReference>
<dbReference type="EMBL" id="JAAIKC010000007">
    <property type="protein sequence ID" value="NEW08000.1"/>
    <property type="molecule type" value="Genomic_DNA"/>
</dbReference>
<dbReference type="CDD" id="cd00077">
    <property type="entry name" value="HDc"/>
    <property type="match status" value="1"/>
</dbReference>
<feature type="transmembrane region" description="Helical" evidence="4">
    <location>
        <begin position="229"/>
        <end position="250"/>
    </location>
</feature>
<dbReference type="Gene3D" id="1.10.3210.10">
    <property type="entry name" value="Hypothetical protein af1432"/>
    <property type="match status" value="1"/>
</dbReference>
<dbReference type="PANTHER" id="PTHR45228:SF4">
    <property type="entry name" value="LIPOPROTEIN"/>
    <property type="match status" value="1"/>
</dbReference>
<feature type="transmembrane region" description="Helical" evidence="4">
    <location>
        <begin position="133"/>
        <end position="156"/>
    </location>
</feature>
<keyword evidence="4" id="KW-1133">Transmembrane helix</keyword>
<dbReference type="InterPro" id="IPR003607">
    <property type="entry name" value="HD/PDEase_dom"/>
</dbReference>
<evidence type="ECO:0000256" key="4">
    <source>
        <dbReference type="SAM" id="Phobius"/>
    </source>
</evidence>
<dbReference type="InterPro" id="IPR037522">
    <property type="entry name" value="HD_GYP_dom"/>
</dbReference>
<dbReference type="CDD" id="cd06225">
    <property type="entry name" value="HAMP"/>
    <property type="match status" value="1"/>
</dbReference>
<dbReference type="PROSITE" id="PS50885">
    <property type="entry name" value="HAMP"/>
    <property type="match status" value="1"/>
</dbReference>
<dbReference type="PROSITE" id="PS51831">
    <property type="entry name" value="HD"/>
    <property type="match status" value="1"/>
</dbReference>
<evidence type="ECO:0000259" key="5">
    <source>
        <dbReference type="PROSITE" id="PS50885"/>
    </source>
</evidence>
<feature type="transmembrane region" description="Helical" evidence="4">
    <location>
        <begin position="43"/>
        <end position="64"/>
    </location>
</feature>
<evidence type="ECO:0000259" key="6">
    <source>
        <dbReference type="PROSITE" id="PS51831"/>
    </source>
</evidence>
<dbReference type="InterPro" id="IPR006674">
    <property type="entry name" value="HD_domain"/>
</dbReference>
<reference evidence="8" key="1">
    <citation type="submission" date="2020-02" db="EMBL/GenBank/DDBJ databases">
        <authorList>
            <person name="Shen X.-R."/>
            <person name="Zhang Y.-X."/>
        </authorList>
    </citation>
    <scope>NUCLEOTIDE SEQUENCE</scope>
    <source>
        <strain evidence="8">SYP-B3998</strain>
    </source>
</reference>
<feature type="transmembrane region" description="Helical" evidence="4">
    <location>
        <begin position="199"/>
        <end position="217"/>
    </location>
</feature>
<evidence type="ECO:0000256" key="2">
    <source>
        <dbReference type="ARBA" id="ARBA00022475"/>
    </source>
</evidence>
<dbReference type="PROSITE" id="PS51832">
    <property type="entry name" value="HD_GYP"/>
    <property type="match status" value="1"/>
</dbReference>
<evidence type="ECO:0000256" key="1">
    <source>
        <dbReference type="ARBA" id="ARBA00004236"/>
    </source>
</evidence>
<dbReference type="SUPFAM" id="SSF109604">
    <property type="entry name" value="HD-domain/PDEase-like"/>
    <property type="match status" value="1"/>
</dbReference>
<keyword evidence="3 4" id="KW-0472">Membrane</keyword>
<evidence type="ECO:0000259" key="7">
    <source>
        <dbReference type="PROSITE" id="PS51832"/>
    </source>
</evidence>
<feature type="domain" description="HD-GYP" evidence="7">
    <location>
        <begin position="306"/>
        <end position="504"/>
    </location>
</feature>
<dbReference type="SUPFAM" id="SSF158472">
    <property type="entry name" value="HAMP domain-like"/>
    <property type="match status" value="1"/>
</dbReference>
<dbReference type="GO" id="GO:0005886">
    <property type="term" value="C:plasma membrane"/>
    <property type="evidence" value="ECO:0007669"/>
    <property type="project" value="UniProtKB-SubCell"/>
</dbReference>
<keyword evidence="4" id="KW-0812">Transmembrane</keyword>
<comment type="caution">
    <text evidence="8">The sequence shown here is derived from an EMBL/GenBank/DDBJ whole genome shotgun (WGS) entry which is preliminary data.</text>
</comment>
<dbReference type="Gene3D" id="6.10.340.10">
    <property type="match status" value="1"/>
</dbReference>
<dbReference type="AlphaFoldDB" id="A0A6G4A0Y2"/>
<comment type="subcellular location">
    <subcellularLocation>
        <location evidence="1">Cell membrane</location>
    </subcellularLocation>
</comment>
<dbReference type="SMART" id="SM00304">
    <property type="entry name" value="HAMP"/>
    <property type="match status" value="1"/>
</dbReference>
<sequence>MLTYKRFLKHLMRNYVLGSAAAVMVVGGFIISTTLNISNTELLRLFIIMMLSLCIMMLSEFIMFRFHVKPIRLMFEQEVPDLATLREAYLQTHRFPALAVKRILGPHFLGLSIPAILMASIGIKLGLLSLSAFYIGLAGIGALLIANMHGLLEFFLTAQAIRPVLLHIRELGQRYYGEDVSLDGRVIVSIQRKFQLSSFLIGTMPLFLFSLATQIRLVNKSVEITSDYWKWAAIILLLGVGFSSLGARLLTRDIQQPINDLYLAMNEVQSGDLQVRASDLYSDEFSRLFAGFNHMVKGLEARESMNNQLLQSYFSTLAAALDARDAYTAGHSQRVAKYSLMIGQAANLSEEELDLLNKTALLHDIGKIGVRDAVLLKEGKLTDEEFEQIKLHPVLGETILRQIEPTEAMAPLLPGVRSHHERFDGKGYPDGLKGLDIPVFGRIIAVADAFDAMTSDRPYRRGMAVEKALAILEEGRGTQWDSRFAELFMAAYSSSQEAECTFNPIKESQ</sequence>